<sequence>MAVEEEEEVGGASAKKGSPPSKEEADVVPVELPAPAGWKKKFMLNEDGTPRRNEIVFVSPTGGEIKNKRQLQQYLKSHPGGPSLSEFDWGSGDTPRRSARIREKAKAVETPENEKPKKRERKSSSKKGAKEKKDDGIGLDETSGAKDDVTTGEAEAPTDVEMKESGVDVKMVENEGVAVEVAVNSDTDGKAVDEGAGEQDPVDDNGNAQEKTEPSLKKNDEEAAPEMEMNQADDKPPEAKVSPSAGNPEEASPGKEKQDREVSSGNISHKEDFNAVVSKDVPSANCSSDGEHPPGASPINS</sequence>
<dbReference type="InterPro" id="IPR001739">
    <property type="entry name" value="Methyl_CpG_DNA-bd"/>
</dbReference>
<keyword evidence="2" id="KW-0805">Transcription regulation</keyword>
<feature type="region of interest" description="Disordered" evidence="6">
    <location>
        <begin position="1"/>
        <end position="301"/>
    </location>
</feature>
<protein>
    <recommendedName>
        <fullName evidence="7">MBD domain-containing protein</fullName>
    </recommendedName>
</protein>
<evidence type="ECO:0000256" key="2">
    <source>
        <dbReference type="ARBA" id="ARBA00023015"/>
    </source>
</evidence>
<feature type="compositionally biased region" description="Basic and acidic residues" evidence="6">
    <location>
        <begin position="210"/>
        <end position="221"/>
    </location>
</feature>
<dbReference type="InterPro" id="IPR016177">
    <property type="entry name" value="DNA-bd_dom_sf"/>
</dbReference>
<organism evidence="8 9">
    <name type="scientific">Ensete ventricosum</name>
    <name type="common">Abyssinian banana</name>
    <name type="synonym">Musa ensete</name>
    <dbReference type="NCBI Taxonomy" id="4639"/>
    <lineage>
        <taxon>Eukaryota</taxon>
        <taxon>Viridiplantae</taxon>
        <taxon>Streptophyta</taxon>
        <taxon>Embryophyta</taxon>
        <taxon>Tracheophyta</taxon>
        <taxon>Spermatophyta</taxon>
        <taxon>Magnoliopsida</taxon>
        <taxon>Liliopsida</taxon>
        <taxon>Zingiberales</taxon>
        <taxon>Musaceae</taxon>
        <taxon>Ensete</taxon>
    </lineage>
</organism>
<feature type="compositionally biased region" description="Basic and acidic residues" evidence="6">
    <location>
        <begin position="252"/>
        <end position="273"/>
    </location>
</feature>
<dbReference type="SUPFAM" id="SSF54171">
    <property type="entry name" value="DNA-binding domain"/>
    <property type="match status" value="1"/>
</dbReference>
<dbReference type="GO" id="GO:0003677">
    <property type="term" value="F:DNA binding"/>
    <property type="evidence" value="ECO:0007669"/>
    <property type="project" value="UniProtKB-KW"/>
</dbReference>
<feature type="domain" description="MBD" evidence="7">
    <location>
        <begin position="24"/>
        <end position="94"/>
    </location>
</feature>
<dbReference type="InterPro" id="IPR039622">
    <property type="entry name" value="MBD10/11"/>
</dbReference>
<keyword evidence="9" id="KW-1185">Reference proteome</keyword>
<feature type="compositionally biased region" description="Low complexity" evidence="6">
    <location>
        <begin position="174"/>
        <end position="184"/>
    </location>
</feature>
<keyword evidence="4" id="KW-0804">Transcription</keyword>
<dbReference type="PANTHER" id="PTHR33729:SF6">
    <property type="entry name" value="METHYL-CPG-BINDING DOMAIN-CONTAINING PROTEIN 11"/>
    <property type="match status" value="1"/>
</dbReference>
<name>A0AAV8S3A9_ENSVE</name>
<evidence type="ECO:0000256" key="1">
    <source>
        <dbReference type="ARBA" id="ARBA00004123"/>
    </source>
</evidence>
<keyword evidence="3" id="KW-0238">DNA-binding</keyword>
<dbReference type="GO" id="GO:0005634">
    <property type="term" value="C:nucleus"/>
    <property type="evidence" value="ECO:0007669"/>
    <property type="project" value="UniProtKB-SubCell"/>
</dbReference>
<dbReference type="EMBL" id="JAQQAF010000001">
    <property type="protein sequence ID" value="KAJ8513886.1"/>
    <property type="molecule type" value="Genomic_DNA"/>
</dbReference>
<evidence type="ECO:0000256" key="6">
    <source>
        <dbReference type="SAM" id="MobiDB-lite"/>
    </source>
</evidence>
<accession>A0AAV8S3A9</accession>
<evidence type="ECO:0000313" key="8">
    <source>
        <dbReference type="EMBL" id="KAJ8513886.1"/>
    </source>
</evidence>
<dbReference type="Proteomes" id="UP001222027">
    <property type="component" value="Unassembled WGS sequence"/>
</dbReference>
<reference evidence="8 9" key="1">
    <citation type="submission" date="2022-12" db="EMBL/GenBank/DDBJ databases">
        <title>Chromosome-scale assembly of the Ensete ventricosum genome.</title>
        <authorList>
            <person name="Dussert Y."/>
            <person name="Stocks J."/>
            <person name="Wendawek A."/>
            <person name="Woldeyes F."/>
            <person name="Nichols R.A."/>
            <person name="Borrell J.S."/>
        </authorList>
    </citation>
    <scope>NUCLEOTIDE SEQUENCE [LARGE SCALE GENOMIC DNA]</scope>
    <source>
        <strain evidence="9">cv. Maze</strain>
        <tissue evidence="8">Seeds</tissue>
    </source>
</reference>
<evidence type="ECO:0000256" key="4">
    <source>
        <dbReference type="ARBA" id="ARBA00023163"/>
    </source>
</evidence>
<feature type="compositionally biased region" description="Basic residues" evidence="6">
    <location>
        <begin position="118"/>
        <end position="130"/>
    </location>
</feature>
<comment type="subcellular location">
    <subcellularLocation>
        <location evidence="1">Nucleus</location>
    </subcellularLocation>
</comment>
<keyword evidence="5" id="KW-0539">Nucleus</keyword>
<feature type="compositionally biased region" description="Basic and acidic residues" evidence="6">
    <location>
        <begin position="94"/>
        <end position="117"/>
    </location>
</feature>
<feature type="compositionally biased region" description="Basic and acidic residues" evidence="6">
    <location>
        <begin position="160"/>
        <end position="173"/>
    </location>
</feature>
<evidence type="ECO:0000256" key="5">
    <source>
        <dbReference type="ARBA" id="ARBA00023242"/>
    </source>
</evidence>
<gene>
    <name evidence="8" type="ORF">OPV22_004320</name>
</gene>
<dbReference type="AlphaFoldDB" id="A0AAV8S3A9"/>
<dbReference type="Pfam" id="PF01429">
    <property type="entry name" value="MBD"/>
    <property type="match status" value="1"/>
</dbReference>
<dbReference type="PANTHER" id="PTHR33729">
    <property type="entry name" value="METHYL-CPG BINDING DOMAIN CONTAINING PROTEIN, EXPRESSED"/>
    <property type="match status" value="1"/>
</dbReference>
<evidence type="ECO:0000313" key="9">
    <source>
        <dbReference type="Proteomes" id="UP001222027"/>
    </source>
</evidence>
<dbReference type="PROSITE" id="PS50982">
    <property type="entry name" value="MBD"/>
    <property type="match status" value="1"/>
</dbReference>
<comment type="caution">
    <text evidence="8">The sequence shown here is derived from an EMBL/GenBank/DDBJ whole genome shotgun (WGS) entry which is preliminary data.</text>
</comment>
<evidence type="ECO:0000259" key="7">
    <source>
        <dbReference type="PROSITE" id="PS50982"/>
    </source>
</evidence>
<proteinExistence type="predicted"/>
<dbReference type="Gene3D" id="3.30.890.10">
    <property type="entry name" value="Methyl-cpg-binding Protein 2, Chain A"/>
    <property type="match status" value="1"/>
</dbReference>
<evidence type="ECO:0000256" key="3">
    <source>
        <dbReference type="ARBA" id="ARBA00023125"/>
    </source>
</evidence>